<sequence length="44" mass="5182">MAGGKCSLQLQRIAIDFFMRVINIGCIRARTQLYWLHTNKRTEQ</sequence>
<evidence type="ECO:0000313" key="2">
    <source>
        <dbReference type="Proteomes" id="UP000031204"/>
    </source>
</evidence>
<gene>
    <name evidence="1" type="ORF">EpYD_53</name>
</gene>
<dbReference type="Proteomes" id="UP000031204">
    <property type="component" value="Segment"/>
</dbReference>
<protein>
    <submittedName>
        <fullName evidence="1">Uncharacterized protein</fullName>
    </submittedName>
</protein>
<reference evidence="2" key="1">
    <citation type="submission" date="2014-10" db="EMBL/GenBank/DDBJ databases">
        <title>Isolation of Enterobacteria phage from goat faeces.</title>
        <authorList>
            <person name="Sellvam D."/>
            <person name="Mat Arip Y."/>
        </authorList>
    </citation>
    <scope>NUCLEOTIDE SEQUENCE [LARGE SCALE GENOMIC DNA]</scope>
</reference>
<evidence type="ECO:0000313" key="1">
    <source>
        <dbReference type="EMBL" id="AIX11834.1"/>
    </source>
</evidence>
<dbReference type="KEGG" id="vg:24724736"/>
<dbReference type="GeneID" id="24724736"/>
<proteinExistence type="predicted"/>
<organism evidence="1 2">
    <name type="scientific">Escherichia phage YD-2008.s</name>
    <dbReference type="NCBI Taxonomy" id="1567004"/>
    <lineage>
        <taxon>Viruses</taxon>
        <taxon>Duplodnaviria</taxon>
        <taxon>Heunggongvirae</taxon>
        <taxon>Uroviricota</taxon>
        <taxon>Caudoviricetes</taxon>
        <taxon>Dhillonvirus</taxon>
        <taxon>Dhillonvirus YD2008s</taxon>
    </lineage>
</organism>
<dbReference type="RefSeq" id="YP_009152294.1">
    <property type="nucleotide sequence ID" value="NC_027383.1"/>
</dbReference>
<dbReference type="OrthoDB" id="40394at10239"/>
<name>A0A0A7DV35_9CAUD</name>
<reference evidence="1 2" key="2">
    <citation type="journal article" date="2015" name="Annu Int Conf Syiah Kuala Univ">
        <title>Partial genomic characterization on potentially new bacteriophage: New addition to ICTV database?</title>
        <authorList>
            <person name="Sellvam D."/>
            <person name="Mat Arip Y."/>
        </authorList>
    </citation>
    <scope>NUCLEOTIDE SEQUENCE [LARGE SCALE GENOMIC DNA]</scope>
</reference>
<accession>A0A0A7DV35</accession>
<dbReference type="EMBL" id="KM896878">
    <property type="protein sequence ID" value="AIX11834.1"/>
    <property type="molecule type" value="Genomic_DNA"/>
</dbReference>
<keyword evidence="2" id="KW-1185">Reference proteome</keyword>